<keyword evidence="6" id="KW-1185">Reference proteome</keyword>
<dbReference type="EC" id="2.1.1.-" evidence="5"/>
<name>A0ABQ9XTW3_9EUKA</name>
<dbReference type="EMBL" id="JARBJD010000072">
    <property type="protein sequence ID" value="KAK2954912.1"/>
    <property type="molecule type" value="Genomic_DNA"/>
</dbReference>
<evidence type="ECO:0000256" key="2">
    <source>
        <dbReference type="ARBA" id="ARBA00022490"/>
    </source>
</evidence>
<dbReference type="InterPro" id="IPR041370">
    <property type="entry name" value="Mlase_EEF1AKMT1/ZCCHC4"/>
</dbReference>
<dbReference type="GO" id="GO:0032259">
    <property type="term" value="P:methylation"/>
    <property type="evidence" value="ECO:0007669"/>
    <property type="project" value="UniProtKB-KW"/>
</dbReference>
<sequence>MDDSDIPQLSPETLAILQEVLLAQQNTVQTHEQEDWRLAQFWYTDETQEKLAEEAITQSNGGKIAICSAPSLYFKLKDMGYEDRCFLFEYDQRFENECLPGHFQFFSIDDIDEIPKKHQHQYDCVIIDPPRLNKETTAAAIHMLQNLSHTNDTPCILITAGWLEDEIRAKYNYNVADFQPTNKQLKNPMRAYTSYASPALGVLN</sequence>
<protein>
    <submittedName>
        <fullName evidence="5">EEF1A lysine methyltransferase 1</fullName>
        <ecNumber evidence="5">2.1.1.-</ecNumber>
    </submittedName>
</protein>
<comment type="caution">
    <text evidence="5">The sequence shown here is derived from an EMBL/GenBank/DDBJ whole genome shotgun (WGS) entry which is preliminary data.</text>
</comment>
<dbReference type="PANTHER" id="PTHR13200">
    <property type="entry name" value="EEF1A LYSINE METHYLTRANSFERASE 1"/>
    <property type="match status" value="1"/>
</dbReference>
<keyword evidence="3 5" id="KW-0489">Methyltransferase</keyword>
<reference evidence="5 6" key="1">
    <citation type="journal article" date="2022" name="bioRxiv">
        <title>Genomics of Preaxostyla Flagellates Illuminates Evolutionary Transitions and the Path Towards Mitochondrial Loss.</title>
        <authorList>
            <person name="Novak L.V.F."/>
            <person name="Treitli S.C."/>
            <person name="Pyrih J."/>
            <person name="Halakuc P."/>
            <person name="Pipaliya S.V."/>
            <person name="Vacek V."/>
            <person name="Brzon O."/>
            <person name="Soukal P."/>
            <person name="Eme L."/>
            <person name="Dacks J.B."/>
            <person name="Karnkowska A."/>
            <person name="Elias M."/>
            <person name="Hampl V."/>
        </authorList>
    </citation>
    <scope>NUCLEOTIDE SEQUENCE [LARGE SCALE GENOMIC DNA]</scope>
    <source>
        <strain evidence="5">NAU3</strain>
        <tissue evidence="5">Gut</tissue>
    </source>
</reference>
<keyword evidence="4 5" id="KW-0808">Transferase</keyword>
<proteinExistence type="predicted"/>
<evidence type="ECO:0000313" key="6">
    <source>
        <dbReference type="Proteomes" id="UP001281761"/>
    </source>
</evidence>
<evidence type="ECO:0000256" key="3">
    <source>
        <dbReference type="ARBA" id="ARBA00022603"/>
    </source>
</evidence>
<dbReference type="Proteomes" id="UP001281761">
    <property type="component" value="Unassembled WGS sequence"/>
</dbReference>
<dbReference type="PANTHER" id="PTHR13200:SF0">
    <property type="entry name" value="EEF1A LYSINE METHYLTRANSFERASE 1"/>
    <property type="match status" value="1"/>
</dbReference>
<keyword evidence="2" id="KW-0963">Cytoplasm</keyword>
<evidence type="ECO:0000256" key="1">
    <source>
        <dbReference type="ARBA" id="ARBA00004496"/>
    </source>
</evidence>
<dbReference type="Pfam" id="PF10237">
    <property type="entry name" value="N6-adenineMlase"/>
    <property type="match status" value="1"/>
</dbReference>
<gene>
    <name evidence="5" type="ORF">BLNAU_10051</name>
</gene>
<evidence type="ECO:0000313" key="5">
    <source>
        <dbReference type="EMBL" id="KAK2954912.1"/>
    </source>
</evidence>
<organism evidence="5 6">
    <name type="scientific">Blattamonas nauphoetae</name>
    <dbReference type="NCBI Taxonomy" id="2049346"/>
    <lineage>
        <taxon>Eukaryota</taxon>
        <taxon>Metamonada</taxon>
        <taxon>Preaxostyla</taxon>
        <taxon>Oxymonadida</taxon>
        <taxon>Blattamonas</taxon>
    </lineage>
</organism>
<dbReference type="InterPro" id="IPR019369">
    <property type="entry name" value="Efm5/EEF1AKMT1"/>
</dbReference>
<evidence type="ECO:0000256" key="4">
    <source>
        <dbReference type="ARBA" id="ARBA00022679"/>
    </source>
</evidence>
<accession>A0ABQ9XTW3</accession>
<dbReference type="GO" id="GO:0008168">
    <property type="term" value="F:methyltransferase activity"/>
    <property type="evidence" value="ECO:0007669"/>
    <property type="project" value="UniProtKB-KW"/>
</dbReference>
<comment type="subcellular location">
    <subcellularLocation>
        <location evidence="1">Cytoplasm</location>
    </subcellularLocation>
</comment>